<dbReference type="AlphaFoldDB" id="B7P3G0"/>
<accession>B7P3G0</accession>
<keyword evidence="3" id="KW-0732">Signal</keyword>
<evidence type="ECO:0000256" key="3">
    <source>
        <dbReference type="SAM" id="SignalP"/>
    </source>
</evidence>
<feature type="signal peptide" evidence="3">
    <location>
        <begin position="1"/>
        <end position="23"/>
    </location>
</feature>
<keyword evidence="7" id="KW-1185">Reference proteome</keyword>
<dbReference type="VEuPathDB" id="VectorBase:ISCW015758"/>
<protein>
    <submittedName>
        <fullName evidence="5 6">Chitinase, putative</fullName>
    </submittedName>
</protein>
<dbReference type="InterPro" id="IPR002557">
    <property type="entry name" value="Chitin-bd_dom"/>
</dbReference>
<keyword evidence="1" id="KW-0677">Repeat</keyword>
<feature type="domain" description="Chitin-binding type-2" evidence="4">
    <location>
        <begin position="25"/>
        <end position="86"/>
    </location>
</feature>
<dbReference type="InterPro" id="IPR051860">
    <property type="entry name" value="Plasmodium_CSP_Invasion"/>
</dbReference>
<proteinExistence type="predicted"/>
<dbReference type="SUPFAM" id="SSF57625">
    <property type="entry name" value="Invertebrate chitin-binding proteins"/>
    <property type="match status" value="1"/>
</dbReference>
<evidence type="ECO:0000313" key="7">
    <source>
        <dbReference type="Proteomes" id="UP000001555"/>
    </source>
</evidence>
<feature type="chain" id="PRO_5010959717" evidence="3">
    <location>
        <begin position="24"/>
        <end position="261"/>
    </location>
</feature>
<dbReference type="VEuPathDB" id="VectorBase:ISCP_010161"/>
<reference evidence="6" key="2">
    <citation type="submission" date="2020-05" db="UniProtKB">
        <authorList>
            <consortium name="EnsemblMetazoa"/>
        </authorList>
    </citation>
    <scope>IDENTIFICATION</scope>
    <source>
        <strain evidence="6">wikel</strain>
    </source>
</reference>
<dbReference type="Pfam" id="PF01607">
    <property type="entry name" value="CBM_14"/>
    <property type="match status" value="1"/>
</dbReference>
<feature type="compositionally biased region" description="Basic and acidic residues" evidence="2">
    <location>
        <begin position="169"/>
        <end position="184"/>
    </location>
</feature>
<dbReference type="PROSITE" id="PS50940">
    <property type="entry name" value="CHIT_BIND_II"/>
    <property type="match status" value="1"/>
</dbReference>
<dbReference type="HOGENOM" id="CLU_1067818_0_0_1"/>
<sequence length="261" mass="27627">MRALTLALAVACTALLQQSQVQGRFWGCPPVDLKDDNVTYIPNPFNCSTFFQCVQGTPVLMECPPGLHFNELLNVCDWQWRAQCTELPRPPAIRPRPKIITPEETTTTAPEPEDVQTEKIIIKKVVKEIIRPTDPQTASETGHVSEPPKEPAVEPVKEPATEPSIEPPAKSEKEPAGDPAKEPAAEPAEGPAAEPAKKPAAEPAEEPSAEPAVEPAAEPAAEPAVEPAAEPAVEPASQPATEPAVEPAAEPASEPAGEPAA</sequence>
<feature type="region of interest" description="Disordered" evidence="2">
    <location>
        <begin position="91"/>
        <end position="116"/>
    </location>
</feature>
<dbReference type="EMBL" id="ABJB010009330">
    <property type="status" value="NOT_ANNOTATED_CDS"/>
    <property type="molecule type" value="Genomic_DNA"/>
</dbReference>
<dbReference type="Proteomes" id="UP000001555">
    <property type="component" value="Unassembled WGS sequence"/>
</dbReference>
<evidence type="ECO:0000256" key="1">
    <source>
        <dbReference type="ARBA" id="ARBA00022737"/>
    </source>
</evidence>
<dbReference type="PANTHER" id="PTHR44826:SF3">
    <property type="entry name" value="SPORE COAT PROTEIN SP85"/>
    <property type="match status" value="1"/>
</dbReference>
<dbReference type="SMART" id="SM00494">
    <property type="entry name" value="ChtBD2"/>
    <property type="match status" value="1"/>
</dbReference>
<dbReference type="PaxDb" id="6945-B7P3G0"/>
<evidence type="ECO:0000313" key="6">
    <source>
        <dbReference type="EnsemblMetazoa" id="ISCW015758-PA"/>
    </source>
</evidence>
<feature type="region of interest" description="Disordered" evidence="2">
    <location>
        <begin position="132"/>
        <end position="261"/>
    </location>
</feature>
<feature type="compositionally biased region" description="Low complexity" evidence="2">
    <location>
        <begin position="185"/>
        <end position="194"/>
    </location>
</feature>
<evidence type="ECO:0000256" key="2">
    <source>
        <dbReference type="SAM" id="MobiDB-lite"/>
    </source>
</evidence>
<evidence type="ECO:0000313" key="5">
    <source>
        <dbReference type="EMBL" id="EEC01132.1"/>
    </source>
</evidence>
<dbReference type="EMBL" id="ABJB010370348">
    <property type="status" value="NOT_ANNOTATED_CDS"/>
    <property type="molecule type" value="Genomic_DNA"/>
</dbReference>
<evidence type="ECO:0000259" key="4">
    <source>
        <dbReference type="PROSITE" id="PS50940"/>
    </source>
</evidence>
<dbReference type="EnsemblMetazoa" id="ISCW015758-RA">
    <property type="protein sequence ID" value="ISCW015758-PA"/>
    <property type="gene ID" value="ISCW015758"/>
</dbReference>
<dbReference type="OrthoDB" id="6020543at2759"/>
<dbReference type="KEGG" id="isc:8024049"/>
<organism>
    <name type="scientific">Ixodes scapularis</name>
    <name type="common">Black-legged tick</name>
    <name type="synonym">Deer tick</name>
    <dbReference type="NCBI Taxonomy" id="6945"/>
    <lineage>
        <taxon>Eukaryota</taxon>
        <taxon>Metazoa</taxon>
        <taxon>Ecdysozoa</taxon>
        <taxon>Arthropoda</taxon>
        <taxon>Chelicerata</taxon>
        <taxon>Arachnida</taxon>
        <taxon>Acari</taxon>
        <taxon>Parasitiformes</taxon>
        <taxon>Ixodida</taxon>
        <taxon>Ixodoidea</taxon>
        <taxon>Ixodidae</taxon>
        <taxon>Ixodinae</taxon>
        <taxon>Ixodes</taxon>
    </lineage>
</organism>
<reference evidence="5 7" key="1">
    <citation type="submission" date="2008-03" db="EMBL/GenBank/DDBJ databases">
        <title>Annotation of Ixodes scapularis.</title>
        <authorList>
            <consortium name="Ixodes scapularis Genome Project Consortium"/>
            <person name="Caler E."/>
            <person name="Hannick L.I."/>
            <person name="Bidwell S."/>
            <person name="Joardar V."/>
            <person name="Thiagarajan M."/>
            <person name="Amedeo P."/>
            <person name="Galinsky K.J."/>
            <person name="Schobel S."/>
            <person name="Inman J."/>
            <person name="Hostetler J."/>
            <person name="Miller J."/>
            <person name="Hammond M."/>
            <person name="Megy K."/>
            <person name="Lawson D."/>
            <person name="Kodira C."/>
            <person name="Sutton G."/>
            <person name="Meyer J."/>
            <person name="Hill C.A."/>
            <person name="Birren B."/>
            <person name="Nene V."/>
            <person name="Collins F."/>
            <person name="Alarcon-Chaidez F."/>
            <person name="Wikel S."/>
            <person name="Strausberg R."/>
        </authorList>
    </citation>
    <scope>NUCLEOTIDE SEQUENCE [LARGE SCALE GENOMIC DNA]</scope>
    <source>
        <strain evidence="7">Wikel</strain>
        <strain evidence="5">Wikel colony</strain>
    </source>
</reference>
<gene>
    <name evidence="6" type="primary">8024049</name>
    <name evidence="5" type="ORF">IscW_ISCW015758</name>
</gene>
<feature type="non-terminal residue" evidence="5">
    <location>
        <position position="261"/>
    </location>
</feature>
<dbReference type="VEuPathDB" id="VectorBase:ISCI015758"/>
<dbReference type="EMBL" id="DS628768">
    <property type="protein sequence ID" value="EEC01132.1"/>
    <property type="molecule type" value="Genomic_DNA"/>
</dbReference>
<dbReference type="GO" id="GO:0008061">
    <property type="term" value="F:chitin binding"/>
    <property type="evidence" value="ECO:0007669"/>
    <property type="project" value="InterPro"/>
</dbReference>
<dbReference type="GO" id="GO:0005576">
    <property type="term" value="C:extracellular region"/>
    <property type="evidence" value="ECO:0007669"/>
    <property type="project" value="InterPro"/>
</dbReference>
<dbReference type="InterPro" id="IPR036508">
    <property type="entry name" value="Chitin-bd_dom_sf"/>
</dbReference>
<feature type="compositionally biased region" description="Basic and acidic residues" evidence="2">
    <location>
        <begin position="146"/>
        <end position="160"/>
    </location>
</feature>
<feature type="compositionally biased region" description="Low complexity" evidence="2">
    <location>
        <begin position="209"/>
        <end position="261"/>
    </location>
</feature>
<name>B7P3G0_IXOSC</name>
<feature type="compositionally biased region" description="Low complexity" evidence="2">
    <location>
        <begin position="98"/>
        <end position="110"/>
    </location>
</feature>
<dbReference type="PANTHER" id="PTHR44826">
    <property type="entry name" value="SPORE COAT PROTEIN SP85"/>
    <property type="match status" value="1"/>
</dbReference>
<dbReference type="Gene3D" id="2.170.140.10">
    <property type="entry name" value="Chitin binding domain"/>
    <property type="match status" value="1"/>
</dbReference>